<dbReference type="AlphaFoldDB" id="A0A0G1XP10"/>
<organism evidence="2 3">
    <name type="scientific">Candidatus Uhrbacteria bacterium GW2011_GWA2_52_8d</name>
    <dbReference type="NCBI Taxonomy" id="1618979"/>
    <lineage>
        <taxon>Bacteria</taxon>
        <taxon>Candidatus Uhriibacteriota</taxon>
    </lineage>
</organism>
<name>A0A0G1XP10_9BACT</name>
<evidence type="ECO:0000259" key="1">
    <source>
        <dbReference type="Pfam" id="PF26593"/>
    </source>
</evidence>
<gene>
    <name evidence="2" type="ORF">UY76_C0011G0009</name>
</gene>
<comment type="caution">
    <text evidence="2">The sequence shown here is derived from an EMBL/GenBank/DDBJ whole genome shotgun (WGS) entry which is preliminary data.</text>
</comment>
<proteinExistence type="predicted"/>
<feature type="domain" description="TraC-like" evidence="1">
    <location>
        <begin position="30"/>
        <end position="201"/>
    </location>
</feature>
<accession>A0A0G1XP10</accession>
<dbReference type="EMBL" id="LCRH01000011">
    <property type="protein sequence ID" value="KKW33013.1"/>
    <property type="molecule type" value="Genomic_DNA"/>
</dbReference>
<evidence type="ECO:0000313" key="3">
    <source>
        <dbReference type="Proteomes" id="UP000034054"/>
    </source>
</evidence>
<evidence type="ECO:0000313" key="2">
    <source>
        <dbReference type="EMBL" id="KKW33013.1"/>
    </source>
</evidence>
<dbReference type="InterPro" id="IPR058596">
    <property type="entry name" value="TraC-like_dom"/>
</dbReference>
<sequence>MQSKKLGKKKSAPSTEKYLDIAEIRDDLVLLKDGTVRAVLLVSSINFALKSTDEQEAIIQAYMTFLNSLEYPIQIVIQSRRMNVDAYMNRLREQERTIQNDLLRAQIAEYSGFVMELIELGQIMQKMFYVVVPYDPLTNKKKNFWTRLTEAISPASVANLNKKQLLDRIEQVSRRVEIVQGQLNSMGISSARLDTQGLIELYYNVYNPNLFDTEKLTDVNQVQFEEASHVTEK</sequence>
<protein>
    <recommendedName>
        <fullName evidence="1">TraC-like domain-containing protein</fullName>
    </recommendedName>
</protein>
<dbReference type="Pfam" id="PF26593">
    <property type="entry name" value="TraC-like"/>
    <property type="match status" value="1"/>
</dbReference>
<dbReference type="Proteomes" id="UP000034054">
    <property type="component" value="Unassembled WGS sequence"/>
</dbReference>
<reference evidence="2 3" key="1">
    <citation type="journal article" date="2015" name="Nature">
        <title>rRNA introns, odd ribosomes, and small enigmatic genomes across a large radiation of phyla.</title>
        <authorList>
            <person name="Brown C.T."/>
            <person name="Hug L.A."/>
            <person name="Thomas B.C."/>
            <person name="Sharon I."/>
            <person name="Castelle C.J."/>
            <person name="Singh A."/>
            <person name="Wilkins M.J."/>
            <person name="Williams K.H."/>
            <person name="Banfield J.F."/>
        </authorList>
    </citation>
    <scope>NUCLEOTIDE SEQUENCE [LARGE SCALE GENOMIC DNA]</scope>
</reference>